<dbReference type="AlphaFoldDB" id="A0A165XFZ6"/>
<gene>
    <name evidence="3" type="ORF">FIBSPDRAFT_964750</name>
</gene>
<proteinExistence type="predicted"/>
<dbReference type="EMBL" id="KV417720">
    <property type="protein sequence ID" value="KZP08508.1"/>
    <property type="molecule type" value="Genomic_DNA"/>
</dbReference>
<dbReference type="OrthoDB" id="3181351at2759"/>
<feature type="compositionally biased region" description="Basic and acidic residues" evidence="1">
    <location>
        <begin position="88"/>
        <end position="104"/>
    </location>
</feature>
<protein>
    <recommendedName>
        <fullName evidence="2">DUF6532 domain-containing protein</fullName>
    </recommendedName>
</protein>
<reference evidence="3 4" key="1">
    <citation type="journal article" date="2016" name="Mol. Biol. Evol.">
        <title>Comparative Genomics of Early-Diverging Mushroom-Forming Fungi Provides Insights into the Origins of Lignocellulose Decay Capabilities.</title>
        <authorList>
            <person name="Nagy L.G."/>
            <person name="Riley R."/>
            <person name="Tritt A."/>
            <person name="Adam C."/>
            <person name="Daum C."/>
            <person name="Floudas D."/>
            <person name="Sun H."/>
            <person name="Yadav J.S."/>
            <person name="Pangilinan J."/>
            <person name="Larsson K.H."/>
            <person name="Matsuura K."/>
            <person name="Barry K."/>
            <person name="Labutti K."/>
            <person name="Kuo R."/>
            <person name="Ohm R.A."/>
            <person name="Bhattacharya S.S."/>
            <person name="Shirouzu T."/>
            <person name="Yoshinaga Y."/>
            <person name="Martin F.M."/>
            <person name="Grigoriev I.V."/>
            <person name="Hibbett D.S."/>
        </authorList>
    </citation>
    <scope>NUCLEOTIDE SEQUENCE [LARGE SCALE GENOMIC DNA]</scope>
    <source>
        <strain evidence="3 4">CBS 109695</strain>
    </source>
</reference>
<dbReference type="Pfam" id="PF20149">
    <property type="entry name" value="DUF6532"/>
    <property type="match status" value="1"/>
</dbReference>
<keyword evidence="4" id="KW-1185">Reference proteome</keyword>
<dbReference type="InterPro" id="IPR045341">
    <property type="entry name" value="DUF6532"/>
</dbReference>
<feature type="region of interest" description="Disordered" evidence="1">
    <location>
        <begin position="88"/>
        <end position="120"/>
    </location>
</feature>
<dbReference type="Proteomes" id="UP000076532">
    <property type="component" value="Unassembled WGS sequence"/>
</dbReference>
<evidence type="ECO:0000313" key="3">
    <source>
        <dbReference type="EMBL" id="KZP08508.1"/>
    </source>
</evidence>
<sequence>MSLLTLDETTVFYWNLSNDYLKSNFTGTNDVAQWSASIPSGLKPTGKRTTSTPSLSFSISATTATRPPSLVISRASSLSNGVTLAGVKEEYHEERGPISDRDETQGEEYESMKRSPLKAGQRLTSTNKVKIEAGTPAPTLAVSKSSGSRSNKSLPERFQEGVMWKASIIPSMIKWAATQPRIFKISVDKMAPVLEVVCRHYYEDNNIVIARGDKILLNTVSQRLMDQFRGPLGSAAVVIVLAYLASCPLKRNSNPLRAGWCNSMLQNFRFTYAVTDGSDPNRWKRPFQSGLIIQCFAAYISATKNVPWLLGMYPHSDDPNVAAPEPRPALALATAAIERALTYIAESRITLETIEADKKKEKGAHLIIADVNPTTGKRASSSVAFSEPLWGIDVNDYLTSIRGLRRSDMSTIITEAQKFARITRARGDEEEEIAPSGPKSSRARIPINYDEDDEDAENNEPNGGSDSSGSEAGSNIAKDKISATEDSEDDDDAAFEGGSDMQGRSDDMDVDADANIRISLNQLIMTANVRLI</sequence>
<accession>A0A165XFZ6</accession>
<feature type="compositionally biased region" description="Acidic residues" evidence="1">
    <location>
        <begin position="485"/>
        <end position="494"/>
    </location>
</feature>
<evidence type="ECO:0000256" key="1">
    <source>
        <dbReference type="SAM" id="MobiDB-lite"/>
    </source>
</evidence>
<organism evidence="3 4">
    <name type="scientific">Athelia psychrophila</name>
    <dbReference type="NCBI Taxonomy" id="1759441"/>
    <lineage>
        <taxon>Eukaryota</taxon>
        <taxon>Fungi</taxon>
        <taxon>Dikarya</taxon>
        <taxon>Basidiomycota</taxon>
        <taxon>Agaricomycotina</taxon>
        <taxon>Agaricomycetes</taxon>
        <taxon>Agaricomycetidae</taxon>
        <taxon>Atheliales</taxon>
        <taxon>Atheliaceae</taxon>
        <taxon>Athelia</taxon>
    </lineage>
</organism>
<feature type="compositionally biased region" description="Low complexity" evidence="1">
    <location>
        <begin position="459"/>
        <end position="474"/>
    </location>
</feature>
<feature type="compositionally biased region" description="Acidic residues" evidence="1">
    <location>
        <begin position="449"/>
        <end position="458"/>
    </location>
</feature>
<feature type="domain" description="DUF6532" evidence="2">
    <location>
        <begin position="204"/>
        <end position="342"/>
    </location>
</feature>
<feature type="region of interest" description="Disordered" evidence="1">
    <location>
        <begin position="423"/>
        <end position="508"/>
    </location>
</feature>
<evidence type="ECO:0000259" key="2">
    <source>
        <dbReference type="Pfam" id="PF20149"/>
    </source>
</evidence>
<name>A0A165XFZ6_9AGAM</name>
<evidence type="ECO:0000313" key="4">
    <source>
        <dbReference type="Proteomes" id="UP000076532"/>
    </source>
</evidence>